<dbReference type="GeneTree" id="ENSGT00390000013792"/>
<dbReference type="Proteomes" id="UP000472277">
    <property type="component" value="Chromosome 28"/>
</dbReference>
<name>A0A674DPM2_SALTR</name>
<organism evidence="7 8">
    <name type="scientific">Salmo trutta</name>
    <name type="common">Brown trout</name>
    <dbReference type="NCBI Taxonomy" id="8032"/>
    <lineage>
        <taxon>Eukaryota</taxon>
        <taxon>Metazoa</taxon>
        <taxon>Chordata</taxon>
        <taxon>Craniata</taxon>
        <taxon>Vertebrata</taxon>
        <taxon>Euteleostomi</taxon>
        <taxon>Actinopterygii</taxon>
        <taxon>Neopterygii</taxon>
        <taxon>Teleostei</taxon>
        <taxon>Protacanthopterygii</taxon>
        <taxon>Salmoniformes</taxon>
        <taxon>Salmonidae</taxon>
        <taxon>Salmoninae</taxon>
        <taxon>Salmo</taxon>
    </lineage>
</organism>
<evidence type="ECO:0000256" key="4">
    <source>
        <dbReference type="ARBA" id="ARBA00022777"/>
    </source>
</evidence>
<evidence type="ECO:0000256" key="6">
    <source>
        <dbReference type="ARBA" id="ARBA00023027"/>
    </source>
</evidence>
<gene>
    <name evidence="7" type="primary">NADK</name>
</gene>
<evidence type="ECO:0000256" key="5">
    <source>
        <dbReference type="ARBA" id="ARBA00022857"/>
    </source>
</evidence>
<reference evidence="7" key="1">
    <citation type="submission" date="2025-08" db="UniProtKB">
        <authorList>
            <consortium name="Ensembl"/>
        </authorList>
    </citation>
    <scope>IDENTIFICATION</scope>
</reference>
<dbReference type="Pfam" id="PF20143">
    <property type="entry name" value="NAD_kinase_C"/>
    <property type="match status" value="1"/>
</dbReference>
<dbReference type="SUPFAM" id="SSF111331">
    <property type="entry name" value="NAD kinase/diacylglycerol kinase-like"/>
    <property type="match status" value="1"/>
</dbReference>
<keyword evidence="6" id="KW-0520">NAD</keyword>
<keyword evidence="8" id="KW-1185">Reference proteome</keyword>
<dbReference type="PANTHER" id="PTHR20275">
    <property type="entry name" value="NAD KINASE"/>
    <property type="match status" value="1"/>
</dbReference>
<dbReference type="HAMAP" id="MF_00361">
    <property type="entry name" value="NAD_kinase"/>
    <property type="match status" value="1"/>
</dbReference>
<protein>
    <recommendedName>
        <fullName evidence="2">NAD(+) kinase</fullName>
        <ecNumber evidence="2">2.7.1.23</ecNumber>
    </recommendedName>
</protein>
<dbReference type="Ensembl" id="ENSSTUT00000104850.1">
    <property type="protein sequence ID" value="ENSSTUP00000097646.1"/>
    <property type="gene ID" value="ENSSTUG00000043482.1"/>
</dbReference>
<keyword evidence="5" id="KW-0521">NADP</keyword>
<proteinExistence type="inferred from homology"/>
<reference evidence="7" key="2">
    <citation type="submission" date="2025-09" db="UniProtKB">
        <authorList>
            <consortium name="Ensembl"/>
        </authorList>
    </citation>
    <scope>IDENTIFICATION</scope>
</reference>
<sequence>MTAGMPTIAVARELNVNFFTRSCLKCRFRDFGSMSKRPHNSRPHVTTPAQDLYIWKNQSLHGPSPVTTFGPKACMLQNPHAVMHIQDPASQRLTWNKPPKSVLVIKKIQDASLLQPFKELCVFLTEKSIIVYVERKVLADPAIQADESFAAIIQKFCTFREDLDDISNRVDFIICLGGDGTLLYASSLFQKSVPPVMAFHLGSLGFLTPFNFDTYQSQVTQIIEGNAAIILRSRLRVVKESREKKARVDEKGIIMTNGDSEGSRKAMQYQVLNEVVVDRGPSSYLSNVDLFLDGHLITTVQGDGVIVSTPTGSTAYAVAAGASMIHPNVPAIMITPICPHSLSFRPIVVPAGVELKIMLSRDSRNTAWVSFDGRKRQEICHGDNITITTSCFPIPSICFRDPVNDWFESLTQCLHWNVRKKQNYLCSKEDVF</sequence>
<evidence type="ECO:0000256" key="1">
    <source>
        <dbReference type="ARBA" id="ARBA00010995"/>
    </source>
</evidence>
<comment type="similarity">
    <text evidence="1">Belongs to the NAD kinase family.</text>
</comment>
<dbReference type="PANTHER" id="PTHR20275:SF30">
    <property type="entry name" value="NAD(+) KINASE"/>
    <property type="match status" value="1"/>
</dbReference>
<dbReference type="InterPro" id="IPR017438">
    <property type="entry name" value="ATP-NAD_kinase_N"/>
</dbReference>
<keyword evidence="4" id="KW-0418">Kinase</keyword>
<dbReference type="GO" id="GO:0003951">
    <property type="term" value="F:NAD+ kinase activity"/>
    <property type="evidence" value="ECO:0007669"/>
    <property type="project" value="UniProtKB-EC"/>
</dbReference>
<dbReference type="EC" id="2.7.1.23" evidence="2"/>
<dbReference type="Pfam" id="PF01513">
    <property type="entry name" value="NAD_kinase"/>
    <property type="match status" value="1"/>
</dbReference>
<evidence type="ECO:0000313" key="7">
    <source>
        <dbReference type="Ensembl" id="ENSSTUP00000097646.1"/>
    </source>
</evidence>
<evidence type="ECO:0000256" key="3">
    <source>
        <dbReference type="ARBA" id="ARBA00022679"/>
    </source>
</evidence>
<keyword evidence="3" id="KW-0808">Transferase</keyword>
<dbReference type="InterPro" id="IPR002504">
    <property type="entry name" value="NADK"/>
</dbReference>
<dbReference type="InterPro" id="IPR017437">
    <property type="entry name" value="ATP-NAD_kinase_PpnK-typ_C"/>
</dbReference>
<evidence type="ECO:0000256" key="2">
    <source>
        <dbReference type="ARBA" id="ARBA00012120"/>
    </source>
</evidence>
<dbReference type="AlphaFoldDB" id="A0A674DPM2"/>
<dbReference type="GO" id="GO:0019674">
    <property type="term" value="P:NAD+ metabolic process"/>
    <property type="evidence" value="ECO:0007669"/>
    <property type="project" value="InterPro"/>
</dbReference>
<accession>A0A674DPM2</accession>
<dbReference type="Gene3D" id="3.40.50.10330">
    <property type="entry name" value="Probable inorganic polyphosphate/atp-NAD kinase, domain 1"/>
    <property type="match status" value="1"/>
</dbReference>
<dbReference type="InterPro" id="IPR016064">
    <property type="entry name" value="NAD/diacylglycerol_kinase_sf"/>
</dbReference>
<evidence type="ECO:0000313" key="8">
    <source>
        <dbReference type="Proteomes" id="UP000472277"/>
    </source>
</evidence>
<dbReference type="Gene3D" id="2.60.200.30">
    <property type="entry name" value="Probable inorganic polyphosphate/atp-NAD kinase, domain 2"/>
    <property type="match status" value="1"/>
</dbReference>
<dbReference type="GO" id="GO:0006741">
    <property type="term" value="P:NADP+ biosynthetic process"/>
    <property type="evidence" value="ECO:0007669"/>
    <property type="project" value="InterPro"/>
</dbReference>